<protein>
    <submittedName>
        <fullName evidence="1">Uncharacterized protein</fullName>
    </submittedName>
</protein>
<comment type="caution">
    <text evidence="1">The sequence shown here is derived from an EMBL/GenBank/DDBJ whole genome shotgun (WGS) entry which is preliminary data.</text>
</comment>
<dbReference type="Proteomes" id="UP000824120">
    <property type="component" value="Chromosome 9"/>
</dbReference>
<dbReference type="EMBL" id="JACXVP010000009">
    <property type="protein sequence ID" value="KAG5586039.1"/>
    <property type="molecule type" value="Genomic_DNA"/>
</dbReference>
<name>A0A9J5XEJ0_SOLCO</name>
<reference evidence="1 2" key="1">
    <citation type="submission" date="2020-09" db="EMBL/GenBank/DDBJ databases">
        <title>De no assembly of potato wild relative species, Solanum commersonii.</title>
        <authorList>
            <person name="Cho K."/>
        </authorList>
    </citation>
    <scope>NUCLEOTIDE SEQUENCE [LARGE SCALE GENOMIC DNA]</scope>
    <source>
        <strain evidence="1">LZ3.2</strain>
        <tissue evidence="1">Leaf</tissue>
    </source>
</reference>
<proteinExistence type="predicted"/>
<evidence type="ECO:0000313" key="1">
    <source>
        <dbReference type="EMBL" id="KAG5586039.1"/>
    </source>
</evidence>
<dbReference type="AlphaFoldDB" id="A0A9J5XEJ0"/>
<evidence type="ECO:0000313" key="2">
    <source>
        <dbReference type="Proteomes" id="UP000824120"/>
    </source>
</evidence>
<sequence>MSVKEKGVTSMSLISSWGTLARRHNSVIKIENAEEVHLCLALIAMSCSIRSPMSMLFRDMIDPRHASLGWRRINSFRDGMIVLLIKANQKRAATLKSLFSIGAIASIHLEVVSEIRGAS</sequence>
<accession>A0A9J5XEJ0</accession>
<keyword evidence="2" id="KW-1185">Reference proteome</keyword>
<gene>
    <name evidence="1" type="ORF">H5410_046473</name>
</gene>
<organism evidence="1 2">
    <name type="scientific">Solanum commersonii</name>
    <name type="common">Commerson's wild potato</name>
    <name type="synonym">Commerson's nightshade</name>
    <dbReference type="NCBI Taxonomy" id="4109"/>
    <lineage>
        <taxon>Eukaryota</taxon>
        <taxon>Viridiplantae</taxon>
        <taxon>Streptophyta</taxon>
        <taxon>Embryophyta</taxon>
        <taxon>Tracheophyta</taxon>
        <taxon>Spermatophyta</taxon>
        <taxon>Magnoliopsida</taxon>
        <taxon>eudicotyledons</taxon>
        <taxon>Gunneridae</taxon>
        <taxon>Pentapetalae</taxon>
        <taxon>asterids</taxon>
        <taxon>lamiids</taxon>
        <taxon>Solanales</taxon>
        <taxon>Solanaceae</taxon>
        <taxon>Solanoideae</taxon>
        <taxon>Solaneae</taxon>
        <taxon>Solanum</taxon>
    </lineage>
</organism>